<comment type="similarity">
    <text evidence="4">Belongs to the N(4)/N(6)-methyltransferase family.</text>
</comment>
<keyword evidence="1 6" id="KW-0489">Methyltransferase</keyword>
<accession>A0A2N0UI24</accession>
<dbReference type="InterPro" id="IPR029063">
    <property type="entry name" value="SAM-dependent_MTases_sf"/>
</dbReference>
<evidence type="ECO:0000256" key="3">
    <source>
        <dbReference type="ARBA" id="ARBA00022747"/>
    </source>
</evidence>
<dbReference type="Proteomes" id="UP000233425">
    <property type="component" value="Unassembled WGS sequence"/>
</dbReference>
<keyword evidence="2 6" id="KW-0808">Transferase</keyword>
<dbReference type="GO" id="GO:0003677">
    <property type="term" value="F:DNA binding"/>
    <property type="evidence" value="ECO:0007669"/>
    <property type="project" value="InterPro"/>
</dbReference>
<proteinExistence type="inferred from homology"/>
<dbReference type="InterPro" id="IPR001091">
    <property type="entry name" value="RM_Methyltransferase"/>
</dbReference>
<dbReference type="AlphaFoldDB" id="A0A2N0UI24"/>
<evidence type="ECO:0000256" key="4">
    <source>
        <dbReference type="RuleBase" id="RU362026"/>
    </source>
</evidence>
<evidence type="ECO:0000256" key="2">
    <source>
        <dbReference type="ARBA" id="ARBA00022679"/>
    </source>
</evidence>
<dbReference type="GO" id="GO:0009307">
    <property type="term" value="P:DNA restriction-modification system"/>
    <property type="evidence" value="ECO:0007669"/>
    <property type="project" value="UniProtKB-KW"/>
</dbReference>
<evidence type="ECO:0000256" key="1">
    <source>
        <dbReference type="ARBA" id="ARBA00022603"/>
    </source>
</evidence>
<dbReference type="SUPFAM" id="SSF53335">
    <property type="entry name" value="S-adenosyl-L-methionine-dependent methyltransferases"/>
    <property type="match status" value="1"/>
</dbReference>
<evidence type="ECO:0000259" key="5">
    <source>
        <dbReference type="Pfam" id="PF01555"/>
    </source>
</evidence>
<dbReference type="InterPro" id="IPR002941">
    <property type="entry name" value="DNA_methylase_N4/N6"/>
</dbReference>
<keyword evidence="7" id="KW-1185">Reference proteome</keyword>
<reference evidence="6" key="1">
    <citation type="journal article" date="2018" name="Environ. Microbiol.">
        <title>Sporulation capability and amylosome conservation among diverse human colonic and rumen isolates of the keystone starch-degrader Ruminococcus bromii.</title>
        <authorList>
            <person name="Mukhopadhya I."/>
            <person name="Morais S."/>
            <person name="Laverde-Gomez J."/>
            <person name="Sheridan P.O."/>
            <person name="Walker A.W."/>
            <person name="Kelly W."/>
            <person name="Klieve A.V."/>
            <person name="Ouwerkerk D."/>
            <person name="Duncan S.H."/>
            <person name="Louis P."/>
            <person name="Koropatkin N."/>
            <person name="Cockburn D."/>
            <person name="Kibler R."/>
            <person name="Cooper P.J."/>
            <person name="Sandoval C."/>
            <person name="Crost E."/>
            <person name="Juge N."/>
            <person name="Bayer E.A."/>
            <person name="Flint H.J."/>
        </authorList>
    </citation>
    <scope>NUCLEOTIDE SEQUENCE [LARGE SCALE GENOMIC DNA]</scope>
    <source>
        <strain evidence="6">ATCC 27255</strain>
    </source>
</reference>
<dbReference type="Pfam" id="PF01555">
    <property type="entry name" value="N6_N4_Mtase"/>
    <property type="match status" value="1"/>
</dbReference>
<dbReference type="PRINTS" id="PR00508">
    <property type="entry name" value="S21N4MTFRASE"/>
</dbReference>
<comment type="caution">
    <text evidence="6">The sequence shown here is derived from an EMBL/GenBank/DDBJ whole genome shotgun (WGS) entry which is preliminary data.</text>
</comment>
<feature type="domain" description="DNA methylase N-4/N-6" evidence="5">
    <location>
        <begin position="21"/>
        <end position="168"/>
    </location>
</feature>
<sequence length="178" mass="20314">MSKILNDKKPFTDFIPLIKSKIAKTGGILCFTRWDVQQIFIDEFIRNGLKPKNVLIWDKKSHSMGNLKKAFGGRYESIIWIPNDDFKFKSGRPQDLISVPRVPPHKLIHPNEKPVKLLEFLIEKTTSQNATVLDCFMGSGSTGVACINTNRNFIGVELDKKYYKITEERINSAIKQTA</sequence>
<dbReference type="GO" id="GO:0032259">
    <property type="term" value="P:methylation"/>
    <property type="evidence" value="ECO:0007669"/>
    <property type="project" value="UniProtKB-KW"/>
</dbReference>
<dbReference type="GO" id="GO:0008170">
    <property type="term" value="F:N-methyltransferase activity"/>
    <property type="evidence" value="ECO:0007669"/>
    <property type="project" value="InterPro"/>
</dbReference>
<gene>
    <name evidence="6" type="primary">dpnA_2</name>
    <name evidence="6" type="ORF">RBATCC27255_02004</name>
</gene>
<organism evidence="6 7">
    <name type="scientific">Ruminococcus bromii</name>
    <dbReference type="NCBI Taxonomy" id="40518"/>
    <lineage>
        <taxon>Bacteria</taxon>
        <taxon>Bacillati</taxon>
        <taxon>Bacillota</taxon>
        <taxon>Clostridia</taxon>
        <taxon>Eubacteriales</taxon>
        <taxon>Oscillospiraceae</taxon>
        <taxon>Ruminococcus</taxon>
    </lineage>
</organism>
<evidence type="ECO:0000313" key="7">
    <source>
        <dbReference type="Proteomes" id="UP000233425"/>
    </source>
</evidence>
<protein>
    <recommendedName>
        <fullName evidence="4">Methyltransferase</fullName>
        <ecNumber evidence="4">2.1.1.-</ecNumber>
    </recommendedName>
</protein>
<keyword evidence="3" id="KW-0680">Restriction system</keyword>
<name>A0A2N0UI24_9FIRM</name>
<evidence type="ECO:0000313" key="6">
    <source>
        <dbReference type="EMBL" id="PKD26631.1"/>
    </source>
</evidence>
<dbReference type="Gene3D" id="3.40.50.150">
    <property type="entry name" value="Vaccinia Virus protein VP39"/>
    <property type="match status" value="1"/>
</dbReference>
<dbReference type="EC" id="2.1.1.-" evidence="4"/>
<dbReference type="EMBL" id="NNSR01000074">
    <property type="protein sequence ID" value="PKD26631.1"/>
    <property type="molecule type" value="Genomic_DNA"/>
</dbReference>